<keyword evidence="2 4" id="KW-0324">Glycolysis</keyword>
<keyword evidence="3 4" id="KW-0413">Isomerase</keyword>
<evidence type="ECO:0000256" key="3">
    <source>
        <dbReference type="ARBA" id="ARBA00023235"/>
    </source>
</evidence>
<organism evidence="5 6">
    <name type="scientific">Amycolatopsis plumensis</name>
    <dbReference type="NCBI Taxonomy" id="236508"/>
    <lineage>
        <taxon>Bacteria</taxon>
        <taxon>Bacillati</taxon>
        <taxon>Actinomycetota</taxon>
        <taxon>Actinomycetes</taxon>
        <taxon>Pseudonocardiales</taxon>
        <taxon>Pseudonocardiaceae</taxon>
        <taxon>Amycolatopsis</taxon>
    </lineage>
</organism>
<dbReference type="RefSeq" id="WP_378190753.1">
    <property type="nucleotide sequence ID" value="NZ_JBHMBK010000004.1"/>
</dbReference>
<protein>
    <recommendedName>
        <fullName evidence="4">Glucose-6-phosphate isomerase</fullName>
        <ecNumber evidence="4">5.3.1.9</ecNumber>
    </recommendedName>
</protein>
<evidence type="ECO:0000313" key="5">
    <source>
        <dbReference type="EMBL" id="MFB9684165.1"/>
    </source>
</evidence>
<gene>
    <name evidence="5" type="ORF">ACFFTO_08210</name>
</gene>
<dbReference type="EC" id="5.3.1.9" evidence="4"/>
<comment type="pathway">
    <text evidence="4">Carbohydrate degradation; glycolysis; D-glyceraldehyde 3-phosphate and glycerone phosphate from D-glucose: step 2/4.</text>
</comment>
<comment type="similarity">
    <text evidence="4">Belongs to the GPI family.</text>
</comment>
<comment type="catalytic activity">
    <reaction evidence="4">
        <text>alpha-D-glucose 6-phosphate = beta-D-fructose 6-phosphate</text>
        <dbReference type="Rhea" id="RHEA:11816"/>
        <dbReference type="ChEBI" id="CHEBI:57634"/>
        <dbReference type="ChEBI" id="CHEBI:58225"/>
        <dbReference type="EC" id="5.3.1.9"/>
    </reaction>
</comment>
<sequence>MTTGEKTGVEIVDAALAERAAPLAEQLVADQAASKLAAQDATLWGPDAESEASIRLSWTTLHKSSRPLIGEIEALRTELRSEGVDRVVLAGMGGSSLAPEVITATDGVALTVLDTTDPGQVADALAGDLERTVIVVSSKSGGTVETDSHRRIFAKAFADAGIDAARRIVVVTDPGSPFQQLSEKEGYRKTFLADPHVGGRYSALTAFGLVPAGLAGADVARLLDQAASVAEELAADSADNPAVKLAAAWAAAHEAGAEKVVLADTGSGIKGFPDWAEQLIAESTGKQGTGLLPVAVESPEAAGFADAGDDATATAVGSPQGAAKIAVTGSLGAQFLLWEFATALAGRLIGINPFDQPDVEAAKKAARALLDDPEKLKGGEEPSNVDGPVEIFGSDGVSTEGSLTDVLRAFFASAPDAGYIAVQAYLDRLDDASTSLLRGEIAKRTGKQTTFGWGPRFLHSTGQYHKGGHQNGVFLQLTGAVEQDLDVPDRPYTLGQLQHAQALGDGQVLAEHGRPVLRLHLTDRAAGLAAVVRAVQEGGA</sequence>
<dbReference type="PRINTS" id="PR00662">
    <property type="entry name" value="G6PISOMERASE"/>
</dbReference>
<comment type="caution">
    <text evidence="5">The sequence shown here is derived from an EMBL/GenBank/DDBJ whole genome shotgun (WGS) entry which is preliminary data.</text>
</comment>
<dbReference type="InterPro" id="IPR001672">
    <property type="entry name" value="G6P_Isomerase"/>
</dbReference>
<dbReference type="PROSITE" id="PS51463">
    <property type="entry name" value="P_GLUCOSE_ISOMERASE_3"/>
    <property type="match status" value="2"/>
</dbReference>
<dbReference type="SUPFAM" id="SSF53697">
    <property type="entry name" value="SIS domain"/>
    <property type="match status" value="1"/>
</dbReference>
<dbReference type="PANTHER" id="PTHR11469:SF1">
    <property type="entry name" value="GLUCOSE-6-PHOSPHATE ISOMERASE"/>
    <property type="match status" value="1"/>
</dbReference>
<evidence type="ECO:0000256" key="4">
    <source>
        <dbReference type="RuleBase" id="RU000612"/>
    </source>
</evidence>
<dbReference type="Gene3D" id="3.40.50.10490">
    <property type="entry name" value="Glucose-6-phosphate isomerase like protein, domain 1"/>
    <property type="match status" value="3"/>
</dbReference>
<evidence type="ECO:0000256" key="1">
    <source>
        <dbReference type="ARBA" id="ARBA00022432"/>
    </source>
</evidence>
<name>A0ABV5U0G1_9PSEU</name>
<evidence type="ECO:0000256" key="2">
    <source>
        <dbReference type="ARBA" id="ARBA00023152"/>
    </source>
</evidence>
<keyword evidence="1 4" id="KW-0312">Gluconeogenesis</keyword>
<dbReference type="GO" id="GO:0016853">
    <property type="term" value="F:isomerase activity"/>
    <property type="evidence" value="ECO:0007669"/>
    <property type="project" value="UniProtKB-KW"/>
</dbReference>
<keyword evidence="6" id="KW-1185">Reference proteome</keyword>
<evidence type="ECO:0000313" key="6">
    <source>
        <dbReference type="Proteomes" id="UP001589535"/>
    </source>
</evidence>
<dbReference type="InterPro" id="IPR046348">
    <property type="entry name" value="SIS_dom_sf"/>
</dbReference>
<dbReference type="PANTHER" id="PTHR11469">
    <property type="entry name" value="GLUCOSE-6-PHOSPHATE ISOMERASE"/>
    <property type="match status" value="1"/>
</dbReference>
<proteinExistence type="inferred from homology"/>
<dbReference type="Pfam" id="PF00342">
    <property type="entry name" value="PGI"/>
    <property type="match status" value="1"/>
</dbReference>
<accession>A0ABV5U0G1</accession>
<dbReference type="Proteomes" id="UP001589535">
    <property type="component" value="Unassembled WGS sequence"/>
</dbReference>
<dbReference type="EMBL" id="JBHMBK010000004">
    <property type="protein sequence ID" value="MFB9684165.1"/>
    <property type="molecule type" value="Genomic_DNA"/>
</dbReference>
<reference evidence="5 6" key="1">
    <citation type="submission" date="2024-09" db="EMBL/GenBank/DDBJ databases">
        <authorList>
            <person name="Sun Q."/>
            <person name="Mori K."/>
        </authorList>
    </citation>
    <scope>NUCLEOTIDE SEQUENCE [LARGE SCALE GENOMIC DNA]</scope>
    <source>
        <strain evidence="5 6">JCM 13852</strain>
    </source>
</reference>